<dbReference type="AlphaFoldDB" id="A0A813KGQ1"/>
<feature type="repeat" description="ANK" evidence="3">
    <location>
        <begin position="579"/>
        <end position="607"/>
    </location>
</feature>
<feature type="non-terminal residue" evidence="4">
    <location>
        <position position="668"/>
    </location>
</feature>
<feature type="repeat" description="ANK" evidence="3">
    <location>
        <begin position="470"/>
        <end position="502"/>
    </location>
</feature>
<protein>
    <submittedName>
        <fullName evidence="4">Uncharacterized protein</fullName>
    </submittedName>
</protein>
<dbReference type="Pfam" id="PF12796">
    <property type="entry name" value="Ank_2"/>
    <property type="match status" value="3"/>
</dbReference>
<keyword evidence="2 3" id="KW-0040">ANK repeat</keyword>
<feature type="repeat" description="ANK" evidence="3">
    <location>
        <begin position="367"/>
        <end position="391"/>
    </location>
</feature>
<keyword evidence="1" id="KW-0677">Repeat</keyword>
<comment type="caution">
    <text evidence="4">The sequence shown here is derived from an EMBL/GenBank/DDBJ whole genome shotgun (WGS) entry which is preliminary data.</text>
</comment>
<evidence type="ECO:0000313" key="5">
    <source>
        <dbReference type="Proteomes" id="UP000626109"/>
    </source>
</evidence>
<dbReference type="SUPFAM" id="SSF48403">
    <property type="entry name" value="Ankyrin repeat"/>
    <property type="match status" value="1"/>
</dbReference>
<feature type="repeat" description="ANK" evidence="3">
    <location>
        <begin position="540"/>
        <end position="572"/>
    </location>
</feature>
<evidence type="ECO:0000256" key="2">
    <source>
        <dbReference type="ARBA" id="ARBA00023043"/>
    </source>
</evidence>
<dbReference type="SMART" id="SM00248">
    <property type="entry name" value="ANK"/>
    <property type="match status" value="8"/>
</dbReference>
<feature type="repeat" description="ANK" evidence="3">
    <location>
        <begin position="304"/>
        <end position="333"/>
    </location>
</feature>
<gene>
    <name evidence="4" type="ORF">PGLA2088_LOCUS33077</name>
</gene>
<dbReference type="Gene3D" id="1.25.40.20">
    <property type="entry name" value="Ankyrin repeat-containing domain"/>
    <property type="match status" value="3"/>
</dbReference>
<dbReference type="EMBL" id="CAJNNW010030730">
    <property type="protein sequence ID" value="CAE8704234.1"/>
    <property type="molecule type" value="Genomic_DNA"/>
</dbReference>
<proteinExistence type="predicted"/>
<dbReference type="Gene3D" id="2.60.120.620">
    <property type="entry name" value="q2cbj1_9rhob like domain"/>
    <property type="match status" value="1"/>
</dbReference>
<accession>A0A813KGQ1</accession>
<feature type="repeat" description="ANK" evidence="3">
    <location>
        <begin position="438"/>
        <end position="464"/>
    </location>
</feature>
<dbReference type="PANTHER" id="PTHR24198">
    <property type="entry name" value="ANKYRIN REPEAT AND PROTEIN KINASE DOMAIN-CONTAINING PROTEIN"/>
    <property type="match status" value="1"/>
</dbReference>
<reference evidence="4" key="1">
    <citation type="submission" date="2021-02" db="EMBL/GenBank/DDBJ databases">
        <authorList>
            <person name="Dougan E. K."/>
            <person name="Rhodes N."/>
            <person name="Thang M."/>
            <person name="Chan C."/>
        </authorList>
    </citation>
    <scope>NUCLEOTIDE SEQUENCE</scope>
</reference>
<dbReference type="Pfam" id="PF13637">
    <property type="entry name" value="Ank_4"/>
    <property type="match status" value="1"/>
</dbReference>
<dbReference type="PANTHER" id="PTHR24198:SF165">
    <property type="entry name" value="ANKYRIN REPEAT-CONTAINING PROTEIN-RELATED"/>
    <property type="match status" value="1"/>
</dbReference>
<dbReference type="InterPro" id="IPR002110">
    <property type="entry name" value="Ankyrin_rpt"/>
</dbReference>
<dbReference type="PROSITE" id="PS50088">
    <property type="entry name" value="ANK_REPEAT"/>
    <property type="match status" value="7"/>
</dbReference>
<name>A0A813KGQ1_POLGL</name>
<evidence type="ECO:0000256" key="1">
    <source>
        <dbReference type="ARBA" id="ARBA00022737"/>
    </source>
</evidence>
<feature type="repeat" description="ANK" evidence="3">
    <location>
        <begin position="334"/>
        <end position="366"/>
    </location>
</feature>
<evidence type="ECO:0000313" key="4">
    <source>
        <dbReference type="EMBL" id="CAE8704234.1"/>
    </source>
</evidence>
<dbReference type="PROSITE" id="PS50297">
    <property type="entry name" value="ANK_REP_REGION"/>
    <property type="match status" value="6"/>
</dbReference>
<evidence type="ECO:0000256" key="3">
    <source>
        <dbReference type="PROSITE-ProRule" id="PRU00023"/>
    </source>
</evidence>
<sequence>MFERAQNLRCFSSDMGSVRGIGVRRRDPSRCGHQERPRHRQLLVQAAGVLLLFLLCRHGIPPWLLPHTRGIAWVSPVQGMFGHGHAQSRAAQLAGGIRLKSAKEQSQWQLQGAALRALPGPGEWFGSVVLAVPLGDKELADQLAELCLELESSTAGRTISNRGGGWQSVDLVGDRSAPLLELQRLLVEPVASFLGPTGTADDCQMLVVADQLWANVNRPGGGNARHNHGSATRALVASGVYFPKSASTPLRFFPKGEAEVEAVPEAGVLWLFPPGLDHAVATAPPGSGTRVSIAFNLQVRWLDTPLHCAASAGAADQLRELASRGADLGQVGKAGLQAVHLAAEAGHLSSVEALVGLGADASAVSPQGWSALGLAADRGHVDVVRYLYGRGFLGTPARKDDPADTGRPPQIGLAGAEKALAVAAERGHVSIVKLLVKEGNLPLSLAITAGHSQIVRLLLAEGAEPHGTVGNRRPIHIAAGSGHVSVTELLIDANVDLDSRDGSGKAAAHEAVAQGHLSTLQVLLDALPRSSWNIDAGDQEDICPLHTAAIAGHMPMVASLVAAGASMDAIAKGRYPGRPLHWAAGAGHAAVVEQLLGLGADVCADAGFAAQTSAALAGDRRAAARVSDSAELVAAATAFTRSGDVFERVKKAEVLGRRKVQAAAADEA</sequence>
<dbReference type="Proteomes" id="UP000626109">
    <property type="component" value="Unassembled WGS sequence"/>
</dbReference>
<dbReference type="InterPro" id="IPR036770">
    <property type="entry name" value="Ankyrin_rpt-contain_sf"/>
</dbReference>
<organism evidence="4 5">
    <name type="scientific">Polarella glacialis</name>
    <name type="common">Dinoflagellate</name>
    <dbReference type="NCBI Taxonomy" id="89957"/>
    <lineage>
        <taxon>Eukaryota</taxon>
        <taxon>Sar</taxon>
        <taxon>Alveolata</taxon>
        <taxon>Dinophyceae</taxon>
        <taxon>Suessiales</taxon>
        <taxon>Suessiaceae</taxon>
        <taxon>Polarella</taxon>
    </lineage>
</organism>